<organism evidence="1 2">
    <name type="scientific">Phasianus colchicus</name>
    <name type="common">Common pheasant</name>
    <dbReference type="NCBI Taxonomy" id="9054"/>
    <lineage>
        <taxon>Eukaryota</taxon>
        <taxon>Metazoa</taxon>
        <taxon>Chordata</taxon>
        <taxon>Craniata</taxon>
        <taxon>Vertebrata</taxon>
        <taxon>Euteleostomi</taxon>
        <taxon>Archelosauria</taxon>
        <taxon>Archosauria</taxon>
        <taxon>Dinosauria</taxon>
        <taxon>Saurischia</taxon>
        <taxon>Theropoda</taxon>
        <taxon>Coelurosauria</taxon>
        <taxon>Aves</taxon>
        <taxon>Neognathae</taxon>
        <taxon>Galloanserae</taxon>
        <taxon>Galliformes</taxon>
        <taxon>Phasianidae</taxon>
        <taxon>Phasianinae</taxon>
        <taxon>Phasianus</taxon>
    </lineage>
</organism>
<dbReference type="AlphaFoldDB" id="A0A669PZ77"/>
<reference evidence="1" key="1">
    <citation type="submission" date="2025-08" db="UniProtKB">
        <authorList>
            <consortium name="Ensembl"/>
        </authorList>
    </citation>
    <scope>IDENTIFICATION</scope>
</reference>
<sequence>LLSPSHTGAVRCRLLWQILSSPQPCFRKCTCKGKSVGWNTWGWPHSRPYSRPLTSVRWLLGCCGLSTGGRGGRVALRLRRGVPAPWMP</sequence>
<dbReference type="Proteomes" id="UP000472261">
    <property type="component" value="Unplaced"/>
</dbReference>
<accession>A0A669PZ77</accession>
<evidence type="ECO:0000313" key="2">
    <source>
        <dbReference type="Proteomes" id="UP000472261"/>
    </source>
</evidence>
<reference evidence="1" key="2">
    <citation type="submission" date="2025-09" db="UniProtKB">
        <authorList>
            <consortium name="Ensembl"/>
        </authorList>
    </citation>
    <scope>IDENTIFICATION</scope>
</reference>
<name>A0A669PZ77_PHACC</name>
<protein>
    <submittedName>
        <fullName evidence="1">Uncharacterized protein</fullName>
    </submittedName>
</protein>
<dbReference type="Ensembl" id="ENSPCLT00000018527.1">
    <property type="protein sequence ID" value="ENSPCLP00000013927.1"/>
    <property type="gene ID" value="ENSPCLG00000011444.1"/>
</dbReference>
<evidence type="ECO:0000313" key="1">
    <source>
        <dbReference type="Ensembl" id="ENSPCLP00000013927.1"/>
    </source>
</evidence>
<keyword evidence="2" id="KW-1185">Reference proteome</keyword>
<proteinExistence type="predicted"/>